<name>A0A380Q413_YERPU</name>
<dbReference type="Proteomes" id="UP000255087">
    <property type="component" value="Unassembled WGS sequence"/>
</dbReference>
<accession>A0A380Q413</accession>
<proteinExistence type="predicted"/>
<evidence type="ECO:0000313" key="1">
    <source>
        <dbReference type="EMBL" id="SUP80533.1"/>
    </source>
</evidence>
<organism evidence="1 2">
    <name type="scientific">Yersinia pseudotuberculosis</name>
    <dbReference type="NCBI Taxonomy" id="633"/>
    <lineage>
        <taxon>Bacteria</taxon>
        <taxon>Pseudomonadati</taxon>
        <taxon>Pseudomonadota</taxon>
        <taxon>Gammaproteobacteria</taxon>
        <taxon>Enterobacterales</taxon>
        <taxon>Yersiniaceae</taxon>
        <taxon>Yersinia</taxon>
    </lineage>
</organism>
<sequence>MRINSCLKSRNRAAEVVKLLDKAVNEKIDSNPEKKEQILALREIWDIKTQKKCQLETFYSKGTDAEITATSDCLYNGHQQEIDYFNNMLP</sequence>
<reference evidence="1 2" key="1">
    <citation type="submission" date="2018-06" db="EMBL/GenBank/DDBJ databases">
        <authorList>
            <consortium name="Pathogen Informatics"/>
            <person name="Doyle S."/>
        </authorList>
    </citation>
    <scope>NUCLEOTIDE SEQUENCE [LARGE SCALE GENOMIC DNA]</scope>
    <source>
        <strain evidence="1 2">NCTC8580</strain>
    </source>
</reference>
<gene>
    <name evidence="1" type="ORF">NCTC8580_00590</name>
</gene>
<evidence type="ECO:0000313" key="2">
    <source>
        <dbReference type="Proteomes" id="UP000255087"/>
    </source>
</evidence>
<dbReference type="EMBL" id="UHJC01000001">
    <property type="protein sequence ID" value="SUP80533.1"/>
    <property type="molecule type" value="Genomic_DNA"/>
</dbReference>
<protein>
    <submittedName>
        <fullName evidence="1">Uncharacterized protein</fullName>
    </submittedName>
</protein>
<dbReference type="AlphaFoldDB" id="A0A380Q413"/>